<name>A0A7T5R188_9BACT</name>
<protein>
    <submittedName>
        <fullName evidence="1">Uncharacterized protein</fullName>
    </submittedName>
</protein>
<evidence type="ECO:0000313" key="1">
    <source>
        <dbReference type="EMBL" id="QQG35670.1"/>
    </source>
</evidence>
<evidence type="ECO:0000313" key="2">
    <source>
        <dbReference type="Proteomes" id="UP000595362"/>
    </source>
</evidence>
<organism evidence="1 2">
    <name type="scientific">Micavibrio aeruginosavorus</name>
    <dbReference type="NCBI Taxonomy" id="349221"/>
    <lineage>
        <taxon>Bacteria</taxon>
        <taxon>Pseudomonadati</taxon>
        <taxon>Bdellovibrionota</taxon>
        <taxon>Bdellovibrionia</taxon>
        <taxon>Bdellovibrionales</taxon>
        <taxon>Pseudobdellovibrionaceae</taxon>
        <taxon>Micavibrio</taxon>
    </lineage>
</organism>
<accession>A0A7T5R188</accession>
<sequence length="294" mass="32373">MHIALRRLAAGILRIAINVLPDPDGHPRPPTIAQLARRSDPVKIRLNERSLDYRISQQELAHIFRPRSNAYQVAVSSRAIEIRSLAGYNTSGNHQEVHGHGATKVVYGGKQLNLYINENLMGIFSGTGSVISRMKNAIDHVCNTIVNIPKALVSAKALKGLVVKAHDHEEPGSLCEIAIVAQTPVVSDDPRRVVFIIQAEQMRGHNTDHPVILRQIFRPVVDGAGQVTGTQRIDPASPDAEREVLRFLIFSKLLMNQMLSSQPIDIAGNLKSVANLPLDKNAKIRDYLSFQPPA</sequence>
<proteinExistence type="predicted"/>
<dbReference type="EMBL" id="CP066681">
    <property type="protein sequence ID" value="QQG35670.1"/>
    <property type="molecule type" value="Genomic_DNA"/>
</dbReference>
<gene>
    <name evidence="1" type="ORF">HYS17_09115</name>
</gene>
<dbReference type="Proteomes" id="UP000595362">
    <property type="component" value="Chromosome"/>
</dbReference>
<reference evidence="1 2" key="1">
    <citation type="submission" date="2020-07" db="EMBL/GenBank/DDBJ databases">
        <title>Huge and variable diversity of episymbiotic CPR bacteria and DPANN archaea in groundwater ecosystems.</title>
        <authorList>
            <person name="He C.Y."/>
            <person name="Keren R."/>
            <person name="Whittaker M."/>
            <person name="Farag I.F."/>
            <person name="Doudna J."/>
            <person name="Cate J.H.D."/>
            <person name="Banfield J.F."/>
        </authorList>
    </citation>
    <scope>NUCLEOTIDE SEQUENCE [LARGE SCALE GENOMIC DNA]</scope>
    <source>
        <strain evidence="1">NC_groundwater_70_Ag_B-0.1um_54_66</strain>
    </source>
</reference>
<dbReference type="AlphaFoldDB" id="A0A7T5R188"/>